<name>A0ABS3Z2F0_9BACT</name>
<sequence>MKYNLLPPSVVSTYAVVYSERVHDGITIFKNSHEKWGVLKESANGEFVMLVEPVYHSIGFNRVLNYIEAVTYTNDHWMSDQNNFYFFDVNGQLRVSVPGVSTVRIDDSGRLLVLKDNCMGLLDSRGETLIAASYVSLFNLQGDVYKAQQGGGYGIIDVNENVLLDFKYKYIFTNVKNDRVIVQDLADRYFSFHFPSNELHALPYDRIFLATSNTYMGGRAEPGLYKAIRQYQETEFDWYDNGMSEYKGVWGIIYPDGTTKIPCEYAFVDAFVNPHFFKVAQGNFTFFFDETTGQLTATGVKWGVVDANNKIVVPIEYDWVAEAGGIGWTVNKGGTVFFNDDYEEERWDVRGGKNDQVTAAGPN</sequence>
<organism evidence="1 2">
    <name type="scientific">Niastella soli</name>
    <dbReference type="NCBI Taxonomy" id="2821487"/>
    <lineage>
        <taxon>Bacteria</taxon>
        <taxon>Pseudomonadati</taxon>
        <taxon>Bacteroidota</taxon>
        <taxon>Chitinophagia</taxon>
        <taxon>Chitinophagales</taxon>
        <taxon>Chitinophagaceae</taxon>
        <taxon>Niastella</taxon>
    </lineage>
</organism>
<comment type="caution">
    <text evidence="1">The sequence shown here is derived from an EMBL/GenBank/DDBJ whole genome shotgun (WGS) entry which is preliminary data.</text>
</comment>
<keyword evidence="2" id="KW-1185">Reference proteome</keyword>
<dbReference type="InterPro" id="IPR032774">
    <property type="entry name" value="WG_beta_rep"/>
</dbReference>
<proteinExistence type="predicted"/>
<evidence type="ECO:0000313" key="1">
    <source>
        <dbReference type="EMBL" id="MBO9204334.1"/>
    </source>
</evidence>
<dbReference type="RefSeq" id="WP_209142800.1">
    <property type="nucleotide sequence ID" value="NZ_JAGHKO010000011.1"/>
</dbReference>
<dbReference type="Proteomes" id="UP000677244">
    <property type="component" value="Unassembled WGS sequence"/>
</dbReference>
<protein>
    <submittedName>
        <fullName evidence="1">WG repeat-containing protein</fullName>
    </submittedName>
</protein>
<evidence type="ECO:0000313" key="2">
    <source>
        <dbReference type="Proteomes" id="UP000677244"/>
    </source>
</evidence>
<dbReference type="Pfam" id="PF14903">
    <property type="entry name" value="WG_beta_rep"/>
    <property type="match status" value="2"/>
</dbReference>
<dbReference type="EMBL" id="JAGHKO010000011">
    <property type="protein sequence ID" value="MBO9204334.1"/>
    <property type="molecule type" value="Genomic_DNA"/>
</dbReference>
<accession>A0ABS3Z2F0</accession>
<reference evidence="1 2" key="1">
    <citation type="submission" date="2021-03" db="EMBL/GenBank/DDBJ databases">
        <title>Assistant Professor.</title>
        <authorList>
            <person name="Huq M.A."/>
        </authorList>
    </citation>
    <scope>NUCLEOTIDE SEQUENCE [LARGE SCALE GENOMIC DNA]</scope>
    <source>
        <strain evidence="1 2">MAH-29</strain>
    </source>
</reference>
<gene>
    <name evidence="1" type="ORF">J7I42_28865</name>
</gene>